<proteinExistence type="inferred from homology"/>
<evidence type="ECO:0000256" key="7">
    <source>
        <dbReference type="ARBA" id="ARBA00023209"/>
    </source>
</evidence>
<evidence type="ECO:0000256" key="6">
    <source>
        <dbReference type="ARBA" id="ARBA00023098"/>
    </source>
</evidence>
<dbReference type="PROSITE" id="PS00957">
    <property type="entry name" value="NAD_G3PDH"/>
    <property type="match status" value="1"/>
</dbReference>
<keyword evidence="21" id="KW-1185">Reference proteome</keyword>
<dbReference type="NCBIfam" id="NF000940">
    <property type="entry name" value="PRK00094.1-2"/>
    <property type="match status" value="1"/>
</dbReference>
<dbReference type="GO" id="GO:0005975">
    <property type="term" value="P:carbohydrate metabolic process"/>
    <property type="evidence" value="ECO:0007669"/>
    <property type="project" value="InterPro"/>
</dbReference>
<keyword evidence="13" id="KW-0547">Nucleotide-binding</keyword>
<comment type="subcellular location">
    <subcellularLocation>
        <location evidence="13">Cytoplasm</location>
    </subcellularLocation>
</comment>
<protein>
    <recommendedName>
        <fullName evidence="11 13">Glycerol-3-phosphate dehydrogenase [NAD(P)+]</fullName>
        <ecNumber evidence="10 13">1.1.1.94</ecNumber>
    </recommendedName>
    <alternativeName>
        <fullName evidence="13">NAD(P)(+)-dependent glycerol-3-phosphate dehydrogenase</fullName>
    </alternativeName>
    <alternativeName>
        <fullName evidence="12 13">NAD(P)H-dependent dihydroxyacetone-phosphate reductase</fullName>
    </alternativeName>
</protein>
<evidence type="ECO:0000256" key="11">
    <source>
        <dbReference type="ARBA" id="ARBA00069372"/>
    </source>
</evidence>
<dbReference type="SUPFAM" id="SSF51735">
    <property type="entry name" value="NAD(P)-binding Rossmann-fold domains"/>
    <property type="match status" value="1"/>
</dbReference>
<evidence type="ECO:0000256" key="3">
    <source>
        <dbReference type="ARBA" id="ARBA00022857"/>
    </source>
</evidence>
<dbReference type="SUPFAM" id="SSF48179">
    <property type="entry name" value="6-phosphogluconate dehydrogenase C-terminal domain-like"/>
    <property type="match status" value="1"/>
</dbReference>
<dbReference type="STRING" id="321763.SAMN04488692_11136"/>
<feature type="binding site" evidence="15">
    <location>
        <begin position="252"/>
        <end position="253"/>
    </location>
    <ligand>
        <name>substrate</name>
    </ligand>
</feature>
<dbReference type="InterPro" id="IPR008927">
    <property type="entry name" value="6-PGluconate_DH-like_C_sf"/>
</dbReference>
<evidence type="ECO:0000256" key="13">
    <source>
        <dbReference type="HAMAP-Rule" id="MF_00394"/>
    </source>
</evidence>
<evidence type="ECO:0000256" key="5">
    <source>
        <dbReference type="ARBA" id="ARBA00023027"/>
    </source>
</evidence>
<dbReference type="Gene3D" id="3.40.50.720">
    <property type="entry name" value="NAD(P)-binding Rossmann-like Domain"/>
    <property type="match status" value="1"/>
</dbReference>
<feature type="binding site" evidence="13">
    <location>
        <position position="278"/>
    </location>
    <ligand>
        <name>NADPH</name>
        <dbReference type="ChEBI" id="CHEBI:57783"/>
    </ligand>
</feature>
<keyword evidence="6 13" id="KW-0443">Lipid metabolism</keyword>
<dbReference type="GO" id="GO:0005829">
    <property type="term" value="C:cytosol"/>
    <property type="evidence" value="ECO:0007669"/>
    <property type="project" value="TreeGrafter"/>
</dbReference>
<dbReference type="PIRSF" id="PIRSF000114">
    <property type="entry name" value="Glycerol-3-P_dh"/>
    <property type="match status" value="1"/>
</dbReference>
<evidence type="ECO:0000256" key="16">
    <source>
        <dbReference type="PIRSR" id="PIRSR000114-3"/>
    </source>
</evidence>
<evidence type="ECO:0000313" key="20">
    <source>
        <dbReference type="EMBL" id="SDL90274.1"/>
    </source>
</evidence>
<evidence type="ECO:0000259" key="19">
    <source>
        <dbReference type="Pfam" id="PF07479"/>
    </source>
</evidence>
<comment type="catalytic activity">
    <reaction evidence="9">
        <text>sn-glycerol 3-phosphate + NADP(+) = dihydroxyacetone phosphate + NADPH + H(+)</text>
        <dbReference type="Rhea" id="RHEA:11096"/>
        <dbReference type="ChEBI" id="CHEBI:15378"/>
        <dbReference type="ChEBI" id="CHEBI:57597"/>
        <dbReference type="ChEBI" id="CHEBI:57642"/>
        <dbReference type="ChEBI" id="CHEBI:57783"/>
        <dbReference type="ChEBI" id="CHEBI:58349"/>
        <dbReference type="EC" id="1.1.1.94"/>
    </reaction>
    <physiologicalReaction direction="right-to-left" evidence="9">
        <dbReference type="Rhea" id="RHEA:11098"/>
    </physiologicalReaction>
</comment>
<dbReference type="Proteomes" id="UP000199476">
    <property type="component" value="Unassembled WGS sequence"/>
</dbReference>
<feature type="binding site" evidence="13">
    <location>
        <position position="11"/>
    </location>
    <ligand>
        <name>NADPH</name>
        <dbReference type="ChEBI" id="CHEBI:57783"/>
    </ligand>
</feature>
<keyword evidence="2 13" id="KW-0444">Lipid biosynthesis</keyword>
<comment type="function">
    <text evidence="13">Catalyzes the reduction of the glycolytic intermediate dihydroxyacetone phosphate (DHAP) to sn-glycerol 3-phosphate (G3P), the key precursor for phospholipid synthesis.</text>
</comment>
<reference evidence="20 21" key="1">
    <citation type="submission" date="2016-10" db="EMBL/GenBank/DDBJ databases">
        <authorList>
            <person name="de Groot N.N."/>
        </authorList>
    </citation>
    <scope>NUCLEOTIDE SEQUENCE [LARGE SCALE GENOMIC DNA]</scope>
    <source>
        <strain evidence="20 21">SLAS-1</strain>
    </source>
</reference>
<evidence type="ECO:0000256" key="14">
    <source>
        <dbReference type="PIRSR" id="PIRSR000114-1"/>
    </source>
</evidence>
<evidence type="ECO:0000256" key="15">
    <source>
        <dbReference type="PIRSR" id="PIRSR000114-2"/>
    </source>
</evidence>
<keyword evidence="7 13" id="KW-0594">Phospholipid biosynthesis</keyword>
<dbReference type="EMBL" id="FNGO01000011">
    <property type="protein sequence ID" value="SDL90274.1"/>
    <property type="molecule type" value="Genomic_DNA"/>
</dbReference>
<dbReference type="EC" id="1.1.1.94" evidence="10 13"/>
<feature type="binding site" evidence="13">
    <location>
        <position position="135"/>
    </location>
    <ligand>
        <name>sn-glycerol 3-phosphate</name>
        <dbReference type="ChEBI" id="CHEBI:57597"/>
    </ligand>
</feature>
<evidence type="ECO:0000256" key="12">
    <source>
        <dbReference type="ARBA" id="ARBA00080511"/>
    </source>
</evidence>
<evidence type="ECO:0000256" key="9">
    <source>
        <dbReference type="ARBA" id="ARBA00052716"/>
    </source>
</evidence>
<dbReference type="InterPro" id="IPR011128">
    <property type="entry name" value="G3P_DH_NAD-dep_N"/>
</dbReference>
<dbReference type="GO" id="GO:0046167">
    <property type="term" value="P:glycerol-3-phosphate biosynthetic process"/>
    <property type="evidence" value="ECO:0007669"/>
    <property type="project" value="UniProtKB-UniRule"/>
</dbReference>
<evidence type="ECO:0000259" key="18">
    <source>
        <dbReference type="Pfam" id="PF01210"/>
    </source>
</evidence>
<keyword evidence="13" id="KW-0963">Cytoplasm</keyword>
<keyword evidence="4 13" id="KW-0560">Oxidoreductase</keyword>
<dbReference type="Pfam" id="PF01210">
    <property type="entry name" value="NAD_Gly3P_dh_N"/>
    <property type="match status" value="1"/>
</dbReference>
<feature type="binding site" evidence="16">
    <location>
        <position position="252"/>
    </location>
    <ligand>
        <name>NAD(+)</name>
        <dbReference type="ChEBI" id="CHEBI:57540"/>
    </ligand>
</feature>
<dbReference type="PANTHER" id="PTHR11728:SF1">
    <property type="entry name" value="GLYCEROL-3-PHOSPHATE DEHYDROGENASE [NAD(+)] 2, CHLOROPLASTIC"/>
    <property type="match status" value="1"/>
</dbReference>
<dbReference type="FunFam" id="1.10.1040.10:FF:000001">
    <property type="entry name" value="Glycerol-3-phosphate dehydrogenase [NAD(P)+]"/>
    <property type="match status" value="1"/>
</dbReference>
<dbReference type="UniPathway" id="UPA00940"/>
<evidence type="ECO:0000256" key="8">
    <source>
        <dbReference type="ARBA" id="ARBA00023264"/>
    </source>
</evidence>
<feature type="binding site" evidence="13">
    <location>
        <position position="276"/>
    </location>
    <ligand>
        <name>NADPH</name>
        <dbReference type="ChEBI" id="CHEBI:57783"/>
    </ligand>
</feature>
<feature type="binding site" evidence="13">
    <location>
        <position position="252"/>
    </location>
    <ligand>
        <name>NADPH</name>
        <dbReference type="ChEBI" id="CHEBI:57783"/>
    </ligand>
</feature>
<evidence type="ECO:0000256" key="10">
    <source>
        <dbReference type="ARBA" id="ARBA00066687"/>
    </source>
</evidence>
<dbReference type="GO" id="GO:0141153">
    <property type="term" value="F:glycerol-3-phosphate dehydrogenase (NADP+) activity"/>
    <property type="evidence" value="ECO:0007669"/>
    <property type="project" value="RHEA"/>
</dbReference>
<name>A0A1G9NV74_9FIRM</name>
<evidence type="ECO:0000256" key="2">
    <source>
        <dbReference type="ARBA" id="ARBA00022516"/>
    </source>
</evidence>
<comment type="caution">
    <text evidence="13">Lacks conserved residue(s) required for the propagation of feature annotation.</text>
</comment>
<keyword evidence="8 13" id="KW-1208">Phospholipid metabolism</keyword>
<dbReference type="RefSeq" id="WP_089760221.1">
    <property type="nucleotide sequence ID" value="NZ_FNGO01000011.1"/>
</dbReference>
<feature type="binding site" evidence="13">
    <location>
        <position position="253"/>
    </location>
    <ligand>
        <name>sn-glycerol 3-phosphate</name>
        <dbReference type="ChEBI" id="CHEBI:57597"/>
    </ligand>
</feature>
<dbReference type="OrthoDB" id="9812273at2"/>
<dbReference type="AlphaFoldDB" id="A0A1G9NV74"/>
<feature type="binding site" evidence="16">
    <location>
        <position position="137"/>
    </location>
    <ligand>
        <name>NAD(+)</name>
        <dbReference type="ChEBI" id="CHEBI:57540"/>
    </ligand>
</feature>
<feature type="binding site" evidence="13">
    <location>
        <position position="12"/>
    </location>
    <ligand>
        <name>NADPH</name>
        <dbReference type="ChEBI" id="CHEBI:57783"/>
    </ligand>
</feature>
<dbReference type="Gene3D" id="1.10.1040.10">
    <property type="entry name" value="N-(1-d-carboxylethyl)-l-norvaline Dehydrogenase, domain 2"/>
    <property type="match status" value="1"/>
</dbReference>
<sequence>MKNCAVLGGGSWGTAISVLLARQDHNVRLYTRSASRAREINEERVNTGYFPEIKLPEGIQAGSDPKFCLADADYVFISVPTEATSQILSTIEGYLSGSEIIISTAKGIDTDKFKTNFEIINNYLPNTTSVLSGPTHAEEVIKNMPTAAVVAARNSSIAGELQRLVSDDRFRVYRNQDVRGVELGGAVKNVMAIAAGISDGLEYGDNARASLVTRGLAEIRRIGAAFGAKSKTFNGLSGLGDLIVTAGSTHSRNRTFGYKIGCGFTVEDALDEVGQVVEGVKTTRALYNFNSERSSSVEMPITNQVFKVIFNGKNPERAVDELMMREYKSE</sequence>
<feature type="binding site" evidence="13">
    <location>
        <position position="32"/>
    </location>
    <ligand>
        <name>NADPH</name>
        <dbReference type="ChEBI" id="CHEBI:57783"/>
    </ligand>
</feature>
<dbReference type="GO" id="GO:0008654">
    <property type="term" value="P:phospholipid biosynthetic process"/>
    <property type="evidence" value="ECO:0007669"/>
    <property type="project" value="UniProtKB-KW"/>
</dbReference>
<feature type="binding site" evidence="13">
    <location>
        <position position="133"/>
    </location>
    <ligand>
        <name>sn-glycerol 3-phosphate</name>
        <dbReference type="ChEBI" id="CHEBI:57597"/>
    </ligand>
</feature>
<evidence type="ECO:0000313" key="21">
    <source>
        <dbReference type="Proteomes" id="UP000199476"/>
    </source>
</evidence>
<keyword evidence="3 13" id="KW-0521">NADP</keyword>
<feature type="binding site" evidence="13">
    <location>
        <position position="106"/>
    </location>
    <ligand>
        <name>NADPH</name>
        <dbReference type="ChEBI" id="CHEBI:57783"/>
    </ligand>
</feature>
<organism evidence="20 21">
    <name type="scientific">Halarsenatibacter silvermanii</name>
    <dbReference type="NCBI Taxonomy" id="321763"/>
    <lineage>
        <taxon>Bacteria</taxon>
        <taxon>Bacillati</taxon>
        <taxon>Bacillota</taxon>
        <taxon>Clostridia</taxon>
        <taxon>Halanaerobiales</taxon>
        <taxon>Halarsenatibacteraceae</taxon>
        <taxon>Halarsenatibacter</taxon>
    </lineage>
</organism>
<dbReference type="HAMAP" id="MF_00394">
    <property type="entry name" value="NAD_Glyc3P_dehydrog"/>
    <property type="match status" value="1"/>
</dbReference>
<feature type="binding site" evidence="13">
    <location>
        <position position="49"/>
    </location>
    <ligand>
        <name>NADPH</name>
        <dbReference type="ChEBI" id="CHEBI:57783"/>
    </ligand>
</feature>
<dbReference type="InterPro" id="IPR036291">
    <property type="entry name" value="NAD(P)-bd_dom_sf"/>
</dbReference>
<feature type="binding site" evidence="13">
    <location>
        <position position="106"/>
    </location>
    <ligand>
        <name>sn-glycerol 3-phosphate</name>
        <dbReference type="ChEBI" id="CHEBI:57597"/>
    </ligand>
</feature>
<feature type="active site" description="Proton acceptor" evidence="13 14">
    <location>
        <position position="188"/>
    </location>
</feature>
<feature type="binding site" evidence="13">
    <location>
        <position position="251"/>
    </location>
    <ligand>
        <name>sn-glycerol 3-phosphate</name>
        <dbReference type="ChEBI" id="CHEBI:57597"/>
    </ligand>
</feature>
<feature type="domain" description="Glycerol-3-phosphate dehydrogenase NAD-dependent C-terminal" evidence="19">
    <location>
        <begin position="177"/>
        <end position="319"/>
    </location>
</feature>
<keyword evidence="5 13" id="KW-0520">NAD</keyword>
<dbReference type="PRINTS" id="PR00077">
    <property type="entry name" value="GPDHDRGNASE"/>
</dbReference>
<dbReference type="GO" id="GO:0006650">
    <property type="term" value="P:glycerophospholipid metabolic process"/>
    <property type="evidence" value="ECO:0007669"/>
    <property type="project" value="UniProtKB-UniRule"/>
</dbReference>
<feature type="binding site" evidence="16">
    <location>
        <begin position="8"/>
        <end position="13"/>
    </location>
    <ligand>
        <name>NAD(+)</name>
        <dbReference type="ChEBI" id="CHEBI:57540"/>
    </ligand>
</feature>
<gene>
    <name evidence="13" type="primary">gpsA</name>
    <name evidence="20" type="ORF">SAMN04488692_11136</name>
</gene>
<feature type="binding site" evidence="15">
    <location>
        <position position="106"/>
    </location>
    <ligand>
        <name>substrate</name>
    </ligand>
</feature>
<dbReference type="InterPro" id="IPR006168">
    <property type="entry name" value="G3P_DH_NAD-dep"/>
</dbReference>
<comment type="pathway">
    <text evidence="13">Membrane lipid metabolism; glycerophospholipid metabolism.</text>
</comment>
<comment type="catalytic activity">
    <reaction evidence="13">
        <text>sn-glycerol 3-phosphate + NAD(+) = dihydroxyacetone phosphate + NADH + H(+)</text>
        <dbReference type="Rhea" id="RHEA:11092"/>
        <dbReference type="ChEBI" id="CHEBI:15378"/>
        <dbReference type="ChEBI" id="CHEBI:57540"/>
        <dbReference type="ChEBI" id="CHEBI:57597"/>
        <dbReference type="ChEBI" id="CHEBI:57642"/>
        <dbReference type="ChEBI" id="CHEBI:57945"/>
        <dbReference type="EC" id="1.1.1.94"/>
    </reaction>
</comment>
<feature type="binding site" evidence="13">
    <location>
        <position position="137"/>
    </location>
    <ligand>
        <name>NADPH</name>
        <dbReference type="ChEBI" id="CHEBI:57783"/>
    </ligand>
</feature>
<dbReference type="Pfam" id="PF07479">
    <property type="entry name" value="NAD_Gly3P_dh_C"/>
    <property type="match status" value="1"/>
</dbReference>
<feature type="binding site" evidence="13">
    <location>
        <position position="252"/>
    </location>
    <ligand>
        <name>sn-glycerol 3-phosphate</name>
        <dbReference type="ChEBI" id="CHEBI:57597"/>
    </ligand>
</feature>
<dbReference type="InterPro" id="IPR013328">
    <property type="entry name" value="6PGD_dom2"/>
</dbReference>
<dbReference type="GO" id="GO:0051287">
    <property type="term" value="F:NAD binding"/>
    <property type="evidence" value="ECO:0007669"/>
    <property type="project" value="InterPro"/>
</dbReference>
<dbReference type="PANTHER" id="PTHR11728">
    <property type="entry name" value="GLYCEROL-3-PHOSPHATE DEHYDROGENASE"/>
    <property type="match status" value="1"/>
</dbReference>
<dbReference type="NCBIfam" id="NF000942">
    <property type="entry name" value="PRK00094.1-4"/>
    <property type="match status" value="1"/>
</dbReference>
<dbReference type="GO" id="GO:0046168">
    <property type="term" value="P:glycerol-3-phosphate catabolic process"/>
    <property type="evidence" value="ECO:0007669"/>
    <property type="project" value="InterPro"/>
</dbReference>
<feature type="binding site" evidence="13">
    <location>
        <position position="241"/>
    </location>
    <ligand>
        <name>sn-glycerol 3-phosphate</name>
        <dbReference type="ChEBI" id="CHEBI:57597"/>
    </ligand>
</feature>
<accession>A0A1G9NV74</accession>
<feature type="binding site" evidence="13">
    <location>
        <position position="188"/>
    </location>
    <ligand>
        <name>sn-glycerol 3-phosphate</name>
        <dbReference type="ChEBI" id="CHEBI:57597"/>
    </ligand>
</feature>
<comment type="similarity">
    <text evidence="1 13 17">Belongs to the NAD-dependent glycerol-3-phosphate dehydrogenase family.</text>
</comment>
<evidence type="ECO:0000256" key="17">
    <source>
        <dbReference type="RuleBase" id="RU000437"/>
    </source>
</evidence>
<dbReference type="GO" id="GO:0141152">
    <property type="term" value="F:glycerol-3-phosphate dehydrogenase (NAD+) activity"/>
    <property type="evidence" value="ECO:0007669"/>
    <property type="project" value="RHEA"/>
</dbReference>
<feature type="domain" description="Glycerol-3-phosphate dehydrogenase NAD-dependent N-terminal" evidence="18">
    <location>
        <begin position="4"/>
        <end position="157"/>
    </location>
</feature>
<dbReference type="InterPro" id="IPR006109">
    <property type="entry name" value="G3P_DH_NAD-dep_C"/>
</dbReference>
<evidence type="ECO:0000256" key="4">
    <source>
        <dbReference type="ARBA" id="ARBA00023002"/>
    </source>
</evidence>
<evidence type="ECO:0000256" key="1">
    <source>
        <dbReference type="ARBA" id="ARBA00011009"/>
    </source>
</evidence>
<dbReference type="FunFam" id="3.40.50.720:FF:000019">
    <property type="entry name" value="Glycerol-3-phosphate dehydrogenase [NAD(P)+]"/>
    <property type="match status" value="1"/>
</dbReference>